<gene>
    <name evidence="2" type="ORF">D9615_006034</name>
</gene>
<dbReference type="EMBL" id="JAACJP010000017">
    <property type="protein sequence ID" value="KAF5379042.1"/>
    <property type="molecule type" value="Genomic_DNA"/>
</dbReference>
<dbReference type="Proteomes" id="UP000565441">
    <property type="component" value="Unassembled WGS sequence"/>
</dbReference>
<accession>A0A8H5M351</accession>
<name>A0A8H5M351_9AGAR</name>
<dbReference type="OrthoDB" id="755951at2759"/>
<dbReference type="GO" id="GO:0005829">
    <property type="term" value="C:cytosol"/>
    <property type="evidence" value="ECO:0007669"/>
    <property type="project" value="TreeGrafter"/>
</dbReference>
<evidence type="ECO:0000313" key="2">
    <source>
        <dbReference type="EMBL" id="KAF5379042.1"/>
    </source>
</evidence>
<dbReference type="Gene3D" id="3.40.50.2000">
    <property type="entry name" value="Glycogen Phosphorylase B"/>
    <property type="match status" value="1"/>
</dbReference>
<dbReference type="GO" id="GO:0004805">
    <property type="term" value="F:trehalose-phosphatase activity"/>
    <property type="evidence" value="ECO:0007669"/>
    <property type="project" value="TreeGrafter"/>
</dbReference>
<organism evidence="2 3">
    <name type="scientific">Tricholomella constricta</name>
    <dbReference type="NCBI Taxonomy" id="117010"/>
    <lineage>
        <taxon>Eukaryota</taxon>
        <taxon>Fungi</taxon>
        <taxon>Dikarya</taxon>
        <taxon>Basidiomycota</taxon>
        <taxon>Agaricomycotina</taxon>
        <taxon>Agaricomycetes</taxon>
        <taxon>Agaricomycetidae</taxon>
        <taxon>Agaricales</taxon>
        <taxon>Tricholomatineae</taxon>
        <taxon>Lyophyllaceae</taxon>
        <taxon>Tricholomella</taxon>
    </lineage>
</organism>
<dbReference type="GO" id="GO:0003825">
    <property type="term" value="F:alpha,alpha-trehalose-phosphate synthase (UDP-forming) activity"/>
    <property type="evidence" value="ECO:0007669"/>
    <property type="project" value="TreeGrafter"/>
</dbReference>
<dbReference type="Pfam" id="PF00982">
    <property type="entry name" value="Glyco_transf_20"/>
    <property type="match status" value="1"/>
</dbReference>
<dbReference type="GO" id="GO:0005992">
    <property type="term" value="P:trehalose biosynthetic process"/>
    <property type="evidence" value="ECO:0007669"/>
    <property type="project" value="InterPro"/>
</dbReference>
<evidence type="ECO:0000313" key="3">
    <source>
        <dbReference type="Proteomes" id="UP000565441"/>
    </source>
</evidence>
<reference evidence="2 3" key="1">
    <citation type="journal article" date="2020" name="ISME J.">
        <title>Uncovering the hidden diversity of litter-decomposition mechanisms in mushroom-forming fungi.</title>
        <authorList>
            <person name="Floudas D."/>
            <person name="Bentzer J."/>
            <person name="Ahren D."/>
            <person name="Johansson T."/>
            <person name="Persson P."/>
            <person name="Tunlid A."/>
        </authorList>
    </citation>
    <scope>NUCLEOTIDE SEQUENCE [LARGE SCALE GENOMIC DNA]</scope>
    <source>
        <strain evidence="2 3">CBS 661.87</strain>
    </source>
</reference>
<dbReference type="AlphaFoldDB" id="A0A8H5M351"/>
<comment type="caution">
    <text evidence="2">The sequence shown here is derived from an EMBL/GenBank/DDBJ whole genome shotgun (WGS) entry which is preliminary data.</text>
</comment>
<dbReference type="GO" id="GO:0005946">
    <property type="term" value="C:alpha,alpha-trehalose-phosphate synthase complex (UDP-forming)"/>
    <property type="evidence" value="ECO:0007669"/>
    <property type="project" value="TreeGrafter"/>
</dbReference>
<proteinExistence type="predicted"/>
<feature type="compositionally biased region" description="Pro residues" evidence="1">
    <location>
        <begin position="62"/>
        <end position="71"/>
    </location>
</feature>
<keyword evidence="3" id="KW-1185">Reference proteome</keyword>
<dbReference type="SUPFAM" id="SSF53756">
    <property type="entry name" value="UDP-Glycosyltransferase/glycogen phosphorylase"/>
    <property type="match status" value="1"/>
</dbReference>
<evidence type="ECO:0000256" key="1">
    <source>
        <dbReference type="SAM" id="MobiDB-lite"/>
    </source>
</evidence>
<evidence type="ECO:0008006" key="4">
    <source>
        <dbReference type="Google" id="ProtNLM"/>
    </source>
</evidence>
<protein>
    <recommendedName>
        <fullName evidence="4">Trehalose-6-phosphate synthase</fullName>
    </recommendedName>
</protein>
<sequence>MDSFSEPYIRQGDDISLDAVRADIRALEQQHRDADIPLSGRVLHVCHYLPVTSTLNTRPGVLSPPPTPPNEPADSHNPEPPIWTLAPRYGHAAMISGIQSLAATHEQLIIGWTGDILAPTPNEHIPLDNVPLKDRAALDGALAAYQPKESDPDDERKITYVPVWLDDKVAHGHYDGYCKQSASTSFFPYHLYAYTDSACLLAALWPLFHYLLWQDVATEYASADSHYPYYEAANAAFARRIAEIYRPGDLIWVHDYHLLLLPR</sequence>
<dbReference type="InterPro" id="IPR001830">
    <property type="entry name" value="Glyco_trans_20"/>
</dbReference>
<feature type="region of interest" description="Disordered" evidence="1">
    <location>
        <begin position="56"/>
        <end position="82"/>
    </location>
</feature>
<dbReference type="PANTHER" id="PTHR10788">
    <property type="entry name" value="TREHALOSE-6-PHOSPHATE SYNTHASE"/>
    <property type="match status" value="1"/>
</dbReference>
<dbReference type="PANTHER" id="PTHR10788:SF123">
    <property type="entry name" value="TREHALOSE-PHOSPHATASE"/>
    <property type="match status" value="1"/>
</dbReference>